<gene>
    <name evidence="1" type="ORF">JDV02_002424</name>
</gene>
<proteinExistence type="predicted"/>
<evidence type="ECO:0000313" key="2">
    <source>
        <dbReference type="Proteomes" id="UP000829364"/>
    </source>
</evidence>
<dbReference type="RefSeq" id="XP_047839421.1">
    <property type="nucleotide sequence ID" value="XM_047983450.1"/>
</dbReference>
<dbReference type="GeneID" id="72064385"/>
<keyword evidence="2" id="KW-1185">Reference proteome</keyword>
<name>A0A9Q8QA99_9HYPO</name>
<accession>A0A9Q8QA99</accession>
<dbReference type="KEGG" id="ptkz:JDV02_002424"/>
<dbReference type="AlphaFoldDB" id="A0A9Q8QA99"/>
<protein>
    <submittedName>
        <fullName evidence="1">Uncharacterized protein</fullName>
    </submittedName>
</protein>
<dbReference type="Proteomes" id="UP000829364">
    <property type="component" value="Chromosome 2"/>
</dbReference>
<evidence type="ECO:0000313" key="1">
    <source>
        <dbReference type="EMBL" id="UNI15940.1"/>
    </source>
</evidence>
<dbReference type="EMBL" id="CP086355">
    <property type="protein sequence ID" value="UNI15940.1"/>
    <property type="molecule type" value="Genomic_DNA"/>
</dbReference>
<sequence length="107" mass="12016">MPCWLAFPSVHCYTLHYSAWQRPANARPVCKQRAVVHAYHAVDYFALRTGWMKPDLAIATQLKFMGLMVPFVRFFNVVTAVECSIMANFIMGGHAAAVARRVDGLLS</sequence>
<organism evidence="1 2">
    <name type="scientific">Purpureocillium takamizusanense</name>
    <dbReference type="NCBI Taxonomy" id="2060973"/>
    <lineage>
        <taxon>Eukaryota</taxon>
        <taxon>Fungi</taxon>
        <taxon>Dikarya</taxon>
        <taxon>Ascomycota</taxon>
        <taxon>Pezizomycotina</taxon>
        <taxon>Sordariomycetes</taxon>
        <taxon>Hypocreomycetidae</taxon>
        <taxon>Hypocreales</taxon>
        <taxon>Ophiocordycipitaceae</taxon>
        <taxon>Purpureocillium</taxon>
    </lineage>
</organism>
<reference evidence="1" key="1">
    <citation type="submission" date="2021-11" db="EMBL/GenBank/DDBJ databases">
        <title>Purpureocillium_takamizusanense_genome.</title>
        <authorList>
            <person name="Nguyen N.-H."/>
        </authorList>
    </citation>
    <scope>NUCLEOTIDE SEQUENCE</scope>
    <source>
        <strain evidence="1">PT3</strain>
    </source>
</reference>